<organism evidence="2 3">
    <name type="scientific">Candidatus Uhrbacteria bacterium GW2011_GWD2_52_7</name>
    <dbReference type="NCBI Taxonomy" id="1618989"/>
    <lineage>
        <taxon>Bacteria</taxon>
        <taxon>Candidatus Uhriibacteriota</taxon>
    </lineage>
</organism>
<evidence type="ECO:0000256" key="1">
    <source>
        <dbReference type="SAM" id="MobiDB-lite"/>
    </source>
</evidence>
<dbReference type="Proteomes" id="UP000034846">
    <property type="component" value="Unassembled WGS sequence"/>
</dbReference>
<comment type="caution">
    <text evidence="2">The sequence shown here is derived from an EMBL/GenBank/DDBJ whole genome shotgun (WGS) entry which is preliminary data.</text>
</comment>
<dbReference type="AlphaFoldDB" id="A0A0G1XI36"/>
<sequence>MCLLLLSERRRERVLGAQAEVLVAGGHLQPPDEPAGDVGDLAVVPDDEGEDRPVDQRHGDPPRLGPDGLGGYEHLDAERGGRHEGEHRDDVAEVGGKEHLLQHGYSSGEMGKTERPCTTCLANRRNPVGYDDSVEQAGHGLLIEQSGSPHLSWQVRY</sequence>
<name>A0A0G1XI36_9BACT</name>
<evidence type="ECO:0000313" key="3">
    <source>
        <dbReference type="Proteomes" id="UP000034846"/>
    </source>
</evidence>
<evidence type="ECO:0000313" key="2">
    <source>
        <dbReference type="EMBL" id="KKW30913.1"/>
    </source>
</evidence>
<feature type="compositionally biased region" description="Basic and acidic residues" evidence="1">
    <location>
        <begin position="51"/>
        <end position="61"/>
    </location>
</feature>
<gene>
    <name evidence="2" type="ORF">UY72_C0001G0025</name>
</gene>
<protein>
    <submittedName>
        <fullName evidence="2">Uncharacterized protein</fullName>
    </submittedName>
</protein>
<feature type="region of interest" description="Disordered" evidence="1">
    <location>
        <begin position="26"/>
        <end position="114"/>
    </location>
</feature>
<reference evidence="2 3" key="1">
    <citation type="journal article" date="2015" name="Nature">
        <title>rRNA introns, odd ribosomes, and small enigmatic genomes across a large radiation of phyla.</title>
        <authorList>
            <person name="Brown C.T."/>
            <person name="Hug L.A."/>
            <person name="Thomas B.C."/>
            <person name="Sharon I."/>
            <person name="Castelle C.J."/>
            <person name="Singh A."/>
            <person name="Wilkins M.J."/>
            <person name="Williams K.H."/>
            <person name="Banfield J.F."/>
        </authorList>
    </citation>
    <scope>NUCLEOTIDE SEQUENCE [LARGE SCALE GENOMIC DNA]</scope>
</reference>
<feature type="compositionally biased region" description="Basic and acidic residues" evidence="1">
    <location>
        <begin position="73"/>
        <end position="101"/>
    </location>
</feature>
<proteinExistence type="predicted"/>
<dbReference type="EMBL" id="LCRD01000001">
    <property type="protein sequence ID" value="KKW30913.1"/>
    <property type="molecule type" value="Genomic_DNA"/>
</dbReference>
<accession>A0A0G1XI36</accession>